<keyword evidence="16" id="KW-1185">Reference proteome</keyword>
<protein>
    <recommendedName>
        <fullName evidence="4">ER membrane protein complex subunit 1</fullName>
    </recommendedName>
</protein>
<dbReference type="Pfam" id="PF25293">
    <property type="entry name" value="Beta-prop_EMC1_N"/>
    <property type="match status" value="1"/>
</dbReference>
<dbReference type="PANTHER" id="PTHR21573">
    <property type="entry name" value="ER MEMBRANE PROTEIN COMPLEX SUBUNIT 1"/>
    <property type="match status" value="1"/>
</dbReference>
<dbReference type="InterPro" id="IPR026895">
    <property type="entry name" value="EMC1"/>
</dbReference>
<dbReference type="SUPFAM" id="SSF50998">
    <property type="entry name" value="Quinoprotein alcohol dehydrogenase-like"/>
    <property type="match status" value="1"/>
</dbReference>
<comment type="caution">
    <text evidence="15">The sequence shown here is derived from an EMBL/GenBank/DDBJ whole genome shotgun (WGS) entry which is preliminary data.</text>
</comment>
<gene>
    <name evidence="15" type="ORF">M501DRAFT_985223</name>
</gene>
<organism evidence="15 16">
    <name type="scientific">Patellaria atrata CBS 101060</name>
    <dbReference type="NCBI Taxonomy" id="1346257"/>
    <lineage>
        <taxon>Eukaryota</taxon>
        <taxon>Fungi</taxon>
        <taxon>Dikarya</taxon>
        <taxon>Ascomycota</taxon>
        <taxon>Pezizomycotina</taxon>
        <taxon>Dothideomycetes</taxon>
        <taxon>Dothideomycetes incertae sedis</taxon>
        <taxon>Patellariales</taxon>
        <taxon>Patellariaceae</taxon>
        <taxon>Patellaria</taxon>
    </lineage>
</organism>
<keyword evidence="5 11" id="KW-0812">Transmembrane</keyword>
<keyword evidence="6 12" id="KW-0732">Signal</keyword>
<evidence type="ECO:0000259" key="14">
    <source>
        <dbReference type="Pfam" id="PF25293"/>
    </source>
</evidence>
<keyword evidence="7" id="KW-0256">Endoplasmic reticulum</keyword>
<evidence type="ECO:0000256" key="4">
    <source>
        <dbReference type="ARBA" id="ARBA00020824"/>
    </source>
</evidence>
<comment type="subunit">
    <text evidence="3">Component of the ER membrane protein complex (EMC).</text>
</comment>
<evidence type="ECO:0000256" key="6">
    <source>
        <dbReference type="ARBA" id="ARBA00022729"/>
    </source>
</evidence>
<feature type="domain" description="EMC1 first beta-propeller" evidence="14">
    <location>
        <begin position="19"/>
        <end position="431"/>
    </location>
</feature>
<evidence type="ECO:0000259" key="13">
    <source>
        <dbReference type="Pfam" id="PF07774"/>
    </source>
</evidence>
<name>A0A9P4SHK8_9PEZI</name>
<feature type="transmembrane region" description="Helical" evidence="11">
    <location>
        <begin position="910"/>
        <end position="930"/>
    </location>
</feature>
<dbReference type="AlphaFoldDB" id="A0A9P4SHK8"/>
<evidence type="ECO:0000256" key="10">
    <source>
        <dbReference type="ARBA" id="ARBA00023180"/>
    </source>
</evidence>
<comment type="similarity">
    <text evidence="2">Belongs to the EMC1 family.</text>
</comment>
<comment type="subcellular location">
    <subcellularLocation>
        <location evidence="1">Endoplasmic reticulum membrane</location>
        <topology evidence="1">Single-pass type I membrane protein</topology>
    </subcellularLocation>
</comment>
<dbReference type="InterPro" id="IPR015943">
    <property type="entry name" value="WD40/YVTN_repeat-like_dom_sf"/>
</dbReference>
<dbReference type="InterPro" id="IPR011678">
    <property type="entry name" value="EMC1_C"/>
</dbReference>
<dbReference type="GO" id="GO:0034975">
    <property type="term" value="P:protein folding in endoplasmic reticulum"/>
    <property type="evidence" value="ECO:0007669"/>
    <property type="project" value="TreeGrafter"/>
</dbReference>
<dbReference type="PANTHER" id="PTHR21573:SF0">
    <property type="entry name" value="ER MEMBRANE PROTEIN COMPLEX SUBUNIT 1"/>
    <property type="match status" value="1"/>
</dbReference>
<proteinExistence type="inferred from homology"/>
<dbReference type="Proteomes" id="UP000799429">
    <property type="component" value="Unassembled WGS sequence"/>
</dbReference>
<evidence type="ECO:0000256" key="7">
    <source>
        <dbReference type="ARBA" id="ARBA00022824"/>
    </source>
</evidence>
<keyword evidence="10" id="KW-0325">Glycoprotein</keyword>
<evidence type="ECO:0000256" key="11">
    <source>
        <dbReference type="SAM" id="Phobius"/>
    </source>
</evidence>
<keyword evidence="9 11" id="KW-0472">Membrane</keyword>
<keyword evidence="8 11" id="KW-1133">Transmembrane helix</keyword>
<evidence type="ECO:0000313" key="15">
    <source>
        <dbReference type="EMBL" id="KAF2843076.1"/>
    </source>
</evidence>
<feature type="signal peptide" evidence="12">
    <location>
        <begin position="1"/>
        <end position="19"/>
    </location>
</feature>
<evidence type="ECO:0000313" key="16">
    <source>
        <dbReference type="Proteomes" id="UP000799429"/>
    </source>
</evidence>
<dbReference type="OrthoDB" id="28092at2759"/>
<dbReference type="Gene3D" id="2.130.10.10">
    <property type="entry name" value="YVTN repeat-like/Quinoprotein amine dehydrogenase"/>
    <property type="match status" value="1"/>
</dbReference>
<evidence type="ECO:0000256" key="3">
    <source>
        <dbReference type="ARBA" id="ARBA00011276"/>
    </source>
</evidence>
<dbReference type="Pfam" id="PF07774">
    <property type="entry name" value="EMC1_C"/>
    <property type="match status" value="1"/>
</dbReference>
<evidence type="ECO:0000256" key="2">
    <source>
        <dbReference type="ARBA" id="ARBA00007904"/>
    </source>
</evidence>
<evidence type="ECO:0000256" key="9">
    <source>
        <dbReference type="ARBA" id="ARBA00023136"/>
    </source>
</evidence>
<evidence type="ECO:0000256" key="5">
    <source>
        <dbReference type="ARBA" id="ARBA00022692"/>
    </source>
</evidence>
<sequence>MLLSFLLPVVALFIPLSLAVFADDAYHVDFHNALLGIPSSRTTFFHQPFQGSKASLIYTIGDKSVLGAVNPKDGAIVWRQPLAEPSNVTDAFLSVGQGQDTVVSGIRNSVAAWGAGDGKLVWRKSFEGAGPIKDLEVLELAESDTEKEKDSLVVFGGATPVVRRLNGKTGAVVWEHEDNSGDEPFQIAASSTGIFYITLHTSMLGGLKIRITSLDVLKGTKLDQYTLNSDSELPSAQSILFVGANSASPVLCWTDKHHKVLKVNIIGTRPVSSFNLDNANGEDIEKIIVHAPRQINSVPHFLVHYQTPLSHWAEVYHVDLKTSSVAKAYSLPKLVGNGAFSTSTSGVNVYFTRFTREELLVVSSVSHGVLGRFAIKDFTIPGLLDDPRPVHAISEVVLRSGAAHAVRCAVLFSSGDWVLLRNSEISWTRPESLSGITTAVWAELPDTQDLAYQLDIEGHQNVLTAYVHRVRRHIKDFEHLPTWIQNLPARITRNFLGDNEKRPSAELQRDSFGFRKLVIIATDNGRIAALDVGSSGRTVWSVEIVGQELGSRWAAPQLEADPQGFVTVRYGVRHLLLNTTTGVFLSESDPPPVEIKQAPGNSAAITYELIEGEVRGFFGGDATPIWKFLPAIGEHIINIVSRPVDDPVASIGKVLGDRSVLYKYLNPNIALVTAINQGARSTSVYILDTISGNVIFSNTHEGIDTSQDIAAAISENWFTYSYTIDTASHIPSSRGFALVVGELYESSLPNDRGPLSTGSNASSIEPLPAGDALKPHVLTQTYHIPERISHMAVTHTRQGITSRQLLATLPGSNSIVGIPKQVIDPRRPVGRDATAQESSEGLTKYLPYIDFDPKWYLNHKRELLGIENVITSPSLLESTSLVFAYGIDVFGTRVSPSFSFDILGKGFNKIQMVSTVAALAIGVLFVAPLVKRKQINAQWQIS</sequence>
<dbReference type="InterPro" id="IPR011047">
    <property type="entry name" value="Quinoprotein_ADH-like_sf"/>
</dbReference>
<feature type="chain" id="PRO_5040126290" description="ER membrane protein complex subunit 1" evidence="12">
    <location>
        <begin position="20"/>
        <end position="942"/>
    </location>
</feature>
<feature type="domain" description="ER membrane protein complex subunit 1 C-terminal" evidence="13">
    <location>
        <begin position="714"/>
        <end position="939"/>
    </location>
</feature>
<dbReference type="InterPro" id="IPR058545">
    <property type="entry name" value="Beta-prop_EMC1_1st"/>
</dbReference>
<dbReference type="EMBL" id="MU006089">
    <property type="protein sequence ID" value="KAF2843076.1"/>
    <property type="molecule type" value="Genomic_DNA"/>
</dbReference>
<evidence type="ECO:0000256" key="12">
    <source>
        <dbReference type="SAM" id="SignalP"/>
    </source>
</evidence>
<evidence type="ECO:0000256" key="8">
    <source>
        <dbReference type="ARBA" id="ARBA00022989"/>
    </source>
</evidence>
<dbReference type="GO" id="GO:0072546">
    <property type="term" value="C:EMC complex"/>
    <property type="evidence" value="ECO:0007669"/>
    <property type="project" value="InterPro"/>
</dbReference>
<reference evidence="15" key="1">
    <citation type="journal article" date="2020" name="Stud. Mycol.">
        <title>101 Dothideomycetes genomes: a test case for predicting lifestyles and emergence of pathogens.</title>
        <authorList>
            <person name="Haridas S."/>
            <person name="Albert R."/>
            <person name="Binder M."/>
            <person name="Bloem J."/>
            <person name="Labutti K."/>
            <person name="Salamov A."/>
            <person name="Andreopoulos B."/>
            <person name="Baker S."/>
            <person name="Barry K."/>
            <person name="Bills G."/>
            <person name="Bluhm B."/>
            <person name="Cannon C."/>
            <person name="Castanera R."/>
            <person name="Culley D."/>
            <person name="Daum C."/>
            <person name="Ezra D."/>
            <person name="Gonzalez J."/>
            <person name="Henrissat B."/>
            <person name="Kuo A."/>
            <person name="Liang C."/>
            <person name="Lipzen A."/>
            <person name="Lutzoni F."/>
            <person name="Magnuson J."/>
            <person name="Mondo S."/>
            <person name="Nolan M."/>
            <person name="Ohm R."/>
            <person name="Pangilinan J."/>
            <person name="Park H.-J."/>
            <person name="Ramirez L."/>
            <person name="Alfaro M."/>
            <person name="Sun H."/>
            <person name="Tritt A."/>
            <person name="Yoshinaga Y."/>
            <person name="Zwiers L.-H."/>
            <person name="Turgeon B."/>
            <person name="Goodwin S."/>
            <person name="Spatafora J."/>
            <person name="Crous P."/>
            <person name="Grigoriev I."/>
        </authorList>
    </citation>
    <scope>NUCLEOTIDE SEQUENCE</scope>
    <source>
        <strain evidence="15">CBS 101060</strain>
    </source>
</reference>
<accession>A0A9P4SHK8</accession>
<evidence type="ECO:0000256" key="1">
    <source>
        <dbReference type="ARBA" id="ARBA00004115"/>
    </source>
</evidence>